<feature type="transmembrane region" description="Helical" evidence="6">
    <location>
        <begin position="6"/>
        <end position="28"/>
    </location>
</feature>
<gene>
    <name evidence="7" type="ORF">U0R22_004442</name>
</gene>
<dbReference type="Pfam" id="PF01810">
    <property type="entry name" value="LysE"/>
    <property type="match status" value="1"/>
</dbReference>
<evidence type="ECO:0000256" key="4">
    <source>
        <dbReference type="ARBA" id="ARBA00022989"/>
    </source>
</evidence>
<dbReference type="PANTHER" id="PTHR30086:SF20">
    <property type="entry name" value="ARGININE EXPORTER PROTEIN ARGO-RELATED"/>
    <property type="match status" value="1"/>
</dbReference>
<keyword evidence="8" id="KW-1185">Reference proteome</keyword>
<feature type="transmembrane region" description="Helical" evidence="6">
    <location>
        <begin position="112"/>
        <end position="131"/>
    </location>
</feature>
<evidence type="ECO:0000256" key="2">
    <source>
        <dbReference type="ARBA" id="ARBA00022475"/>
    </source>
</evidence>
<keyword evidence="3 6" id="KW-0812">Transmembrane</keyword>
<dbReference type="RefSeq" id="WP_322415032.1">
    <property type="nucleotide sequence ID" value="NZ_CP139858.1"/>
</dbReference>
<feature type="transmembrane region" description="Helical" evidence="6">
    <location>
        <begin position="40"/>
        <end position="64"/>
    </location>
</feature>
<sequence>MHITTVLAFVAVTFVAVATPGPDVILALVNGSRFGLRRAFAGMVGVLISDLILIVAVAAGLGVLLAASEFWFSVLKYVGAAYLAWLGFKMLLSNETLASMARRTQSEPERSALAIGLRSMVVAITNPKAYLFFSALLPQFVDPGQPQFRQFAELAVVFSITELAIMVAYALVGARGVRLVRSRYAHWLERVCGGALLASAFSLALARRGSN</sequence>
<dbReference type="EMBL" id="CP139858">
    <property type="protein sequence ID" value="WQC00242.1"/>
    <property type="molecule type" value="Genomic_DNA"/>
</dbReference>
<keyword evidence="4 6" id="KW-1133">Transmembrane helix</keyword>
<comment type="subcellular location">
    <subcellularLocation>
        <location evidence="1">Cell membrane</location>
        <topology evidence="1">Multi-pass membrane protein</topology>
    </subcellularLocation>
</comment>
<evidence type="ECO:0000256" key="5">
    <source>
        <dbReference type="ARBA" id="ARBA00023136"/>
    </source>
</evidence>
<name>A0ABZ0VUC0_9HYPH</name>
<dbReference type="PIRSF" id="PIRSF006324">
    <property type="entry name" value="LeuE"/>
    <property type="match status" value="1"/>
</dbReference>
<dbReference type="Proteomes" id="UP001322481">
    <property type="component" value="Chromosome"/>
</dbReference>
<reference evidence="7 8" key="1">
    <citation type="submission" date="2023-11" db="EMBL/GenBank/DDBJ databases">
        <authorList>
            <person name="Panchal A.K."/>
            <person name="Meaney J.S."/>
            <person name="Karas B.J."/>
            <person name="diCenzo G.C."/>
        </authorList>
    </citation>
    <scope>NUCLEOTIDE SEQUENCE [LARGE SCALE GENOMIC DNA]</scope>
    <source>
        <strain evidence="7 8">NZP2235</strain>
    </source>
</reference>
<evidence type="ECO:0000256" key="6">
    <source>
        <dbReference type="SAM" id="Phobius"/>
    </source>
</evidence>
<feature type="transmembrane region" description="Helical" evidence="6">
    <location>
        <begin position="151"/>
        <end position="172"/>
    </location>
</feature>
<evidence type="ECO:0000256" key="1">
    <source>
        <dbReference type="ARBA" id="ARBA00004651"/>
    </source>
</evidence>
<evidence type="ECO:0000313" key="7">
    <source>
        <dbReference type="EMBL" id="WQC00242.1"/>
    </source>
</evidence>
<evidence type="ECO:0000313" key="8">
    <source>
        <dbReference type="Proteomes" id="UP001322481"/>
    </source>
</evidence>
<keyword evidence="2" id="KW-1003">Cell membrane</keyword>
<proteinExistence type="predicted"/>
<organism evidence="7 8">
    <name type="scientific">Mesorhizobium huakuii</name>
    <dbReference type="NCBI Taxonomy" id="28104"/>
    <lineage>
        <taxon>Bacteria</taxon>
        <taxon>Pseudomonadati</taxon>
        <taxon>Pseudomonadota</taxon>
        <taxon>Alphaproteobacteria</taxon>
        <taxon>Hyphomicrobiales</taxon>
        <taxon>Phyllobacteriaceae</taxon>
        <taxon>Mesorhizobium</taxon>
    </lineage>
</organism>
<keyword evidence="5 6" id="KW-0472">Membrane</keyword>
<accession>A0ABZ0VUC0</accession>
<dbReference type="PANTHER" id="PTHR30086">
    <property type="entry name" value="ARGININE EXPORTER PROTEIN ARGO"/>
    <property type="match status" value="1"/>
</dbReference>
<dbReference type="InterPro" id="IPR001123">
    <property type="entry name" value="LeuE-type"/>
</dbReference>
<evidence type="ECO:0000256" key="3">
    <source>
        <dbReference type="ARBA" id="ARBA00022692"/>
    </source>
</evidence>
<protein>
    <submittedName>
        <fullName evidence="7">LysE family translocator</fullName>
    </submittedName>
</protein>
<feature type="transmembrane region" description="Helical" evidence="6">
    <location>
        <begin position="70"/>
        <end position="92"/>
    </location>
</feature>